<dbReference type="AlphaFoldDB" id="A0A2S8AAM1"/>
<evidence type="ECO:0000256" key="7">
    <source>
        <dbReference type="ARBA" id="ARBA00023136"/>
    </source>
</evidence>
<proteinExistence type="inferred from homology"/>
<dbReference type="Gene3D" id="2.60.40.1120">
    <property type="entry name" value="Carboxypeptidase-like, regulatory domain"/>
    <property type="match status" value="1"/>
</dbReference>
<evidence type="ECO:0000256" key="4">
    <source>
        <dbReference type="ARBA" id="ARBA00022692"/>
    </source>
</evidence>
<keyword evidence="4 10" id="KW-0812">Transmembrane</keyword>
<evidence type="ECO:0000256" key="5">
    <source>
        <dbReference type="ARBA" id="ARBA00022729"/>
    </source>
</evidence>
<feature type="domain" description="TonB-dependent receptor plug" evidence="13">
    <location>
        <begin position="121"/>
        <end position="225"/>
    </location>
</feature>
<dbReference type="InterPro" id="IPR037066">
    <property type="entry name" value="Plug_dom_sf"/>
</dbReference>
<evidence type="ECO:0000313" key="15">
    <source>
        <dbReference type="Proteomes" id="UP000238042"/>
    </source>
</evidence>
<reference evidence="14 15" key="1">
    <citation type="submission" date="2018-02" db="EMBL/GenBank/DDBJ databases">
        <title>Genome sequences of Apibacter spp., gut symbionts of Asian honey bees.</title>
        <authorList>
            <person name="Kwong W.K."/>
            <person name="Steele M.I."/>
            <person name="Moran N.A."/>
        </authorList>
    </citation>
    <scope>NUCLEOTIDE SEQUENCE [LARGE SCALE GENOMIC DNA]</scope>
    <source>
        <strain evidence="15">wkB301</strain>
    </source>
</reference>
<dbReference type="InterPro" id="IPR036942">
    <property type="entry name" value="Beta-barrel_TonB_sf"/>
</dbReference>
<dbReference type="Proteomes" id="UP000238042">
    <property type="component" value="Unassembled WGS sequence"/>
</dbReference>
<evidence type="ECO:0000256" key="2">
    <source>
        <dbReference type="ARBA" id="ARBA00022448"/>
    </source>
</evidence>
<dbReference type="EMBL" id="PSZM01000040">
    <property type="protein sequence ID" value="PQL91583.1"/>
    <property type="molecule type" value="Genomic_DNA"/>
</dbReference>
<dbReference type="PANTHER" id="PTHR30069:SF29">
    <property type="entry name" value="HEMOGLOBIN AND HEMOGLOBIN-HAPTOGLOBIN-BINDING PROTEIN 1-RELATED"/>
    <property type="match status" value="1"/>
</dbReference>
<evidence type="ECO:0000256" key="10">
    <source>
        <dbReference type="PROSITE-ProRule" id="PRU01360"/>
    </source>
</evidence>
<dbReference type="RefSeq" id="WP_105246974.1">
    <property type="nucleotide sequence ID" value="NZ_PSZM01000040.1"/>
</dbReference>
<dbReference type="GO" id="GO:0015344">
    <property type="term" value="F:siderophore uptake transmembrane transporter activity"/>
    <property type="evidence" value="ECO:0007669"/>
    <property type="project" value="TreeGrafter"/>
</dbReference>
<dbReference type="SUPFAM" id="SSF49464">
    <property type="entry name" value="Carboxypeptidase regulatory domain-like"/>
    <property type="match status" value="1"/>
</dbReference>
<dbReference type="Pfam" id="PF00593">
    <property type="entry name" value="TonB_dep_Rec_b-barrel"/>
    <property type="match status" value="1"/>
</dbReference>
<dbReference type="InterPro" id="IPR008969">
    <property type="entry name" value="CarboxyPept-like_regulatory"/>
</dbReference>
<dbReference type="Gene3D" id="2.170.130.10">
    <property type="entry name" value="TonB-dependent receptor, plug domain"/>
    <property type="match status" value="1"/>
</dbReference>
<evidence type="ECO:0000256" key="3">
    <source>
        <dbReference type="ARBA" id="ARBA00022452"/>
    </source>
</evidence>
<dbReference type="SUPFAM" id="SSF56935">
    <property type="entry name" value="Porins"/>
    <property type="match status" value="1"/>
</dbReference>
<gene>
    <name evidence="14" type="ORF">C4S77_07160</name>
</gene>
<evidence type="ECO:0000313" key="14">
    <source>
        <dbReference type="EMBL" id="PQL91583.1"/>
    </source>
</evidence>
<evidence type="ECO:0000256" key="1">
    <source>
        <dbReference type="ARBA" id="ARBA00004571"/>
    </source>
</evidence>
<keyword evidence="9 10" id="KW-0998">Cell outer membrane</keyword>
<keyword evidence="3 10" id="KW-1134">Transmembrane beta strand</keyword>
<dbReference type="PROSITE" id="PS52016">
    <property type="entry name" value="TONB_DEPENDENT_REC_3"/>
    <property type="match status" value="1"/>
</dbReference>
<evidence type="ECO:0000259" key="12">
    <source>
        <dbReference type="Pfam" id="PF00593"/>
    </source>
</evidence>
<keyword evidence="8 14" id="KW-0675">Receptor</keyword>
<evidence type="ECO:0000256" key="9">
    <source>
        <dbReference type="ARBA" id="ARBA00023237"/>
    </source>
</evidence>
<evidence type="ECO:0000256" key="11">
    <source>
        <dbReference type="RuleBase" id="RU003357"/>
    </source>
</evidence>
<protein>
    <submittedName>
        <fullName evidence="14">TonB-dependent receptor</fullName>
    </submittedName>
</protein>
<keyword evidence="7 10" id="KW-0472">Membrane</keyword>
<comment type="similarity">
    <text evidence="10 11">Belongs to the TonB-dependent receptor family.</text>
</comment>
<evidence type="ECO:0000259" key="13">
    <source>
        <dbReference type="Pfam" id="PF07715"/>
    </source>
</evidence>
<dbReference type="GO" id="GO:0044718">
    <property type="term" value="P:siderophore transmembrane transport"/>
    <property type="evidence" value="ECO:0007669"/>
    <property type="project" value="TreeGrafter"/>
</dbReference>
<comment type="caution">
    <text evidence="14">The sequence shown here is derived from an EMBL/GenBank/DDBJ whole genome shotgun (WGS) entry which is preliminary data.</text>
</comment>
<dbReference type="InterPro" id="IPR039426">
    <property type="entry name" value="TonB-dep_rcpt-like"/>
</dbReference>
<dbReference type="Gene3D" id="2.40.170.20">
    <property type="entry name" value="TonB-dependent receptor, beta-barrel domain"/>
    <property type="match status" value="1"/>
</dbReference>
<dbReference type="OrthoDB" id="9795928at2"/>
<feature type="domain" description="TonB-dependent receptor-like beta-barrel" evidence="12">
    <location>
        <begin position="360"/>
        <end position="775"/>
    </location>
</feature>
<name>A0A2S8AAM1_9FLAO</name>
<evidence type="ECO:0000256" key="8">
    <source>
        <dbReference type="ARBA" id="ARBA00023170"/>
    </source>
</evidence>
<dbReference type="PANTHER" id="PTHR30069">
    <property type="entry name" value="TONB-DEPENDENT OUTER MEMBRANE RECEPTOR"/>
    <property type="match status" value="1"/>
</dbReference>
<keyword evidence="2 10" id="KW-0813">Transport</keyword>
<dbReference type="InterPro" id="IPR000531">
    <property type="entry name" value="Beta-barrel_TonB"/>
</dbReference>
<evidence type="ECO:0000256" key="6">
    <source>
        <dbReference type="ARBA" id="ARBA00023077"/>
    </source>
</evidence>
<comment type="subcellular location">
    <subcellularLocation>
        <location evidence="1 10">Cell outer membrane</location>
        <topology evidence="1 10">Multi-pass membrane protein</topology>
    </subcellularLocation>
</comment>
<dbReference type="InterPro" id="IPR012910">
    <property type="entry name" value="Plug_dom"/>
</dbReference>
<organism evidence="14 15">
    <name type="scientific">Apibacter adventoris</name>
    <dbReference type="NCBI Taxonomy" id="1679466"/>
    <lineage>
        <taxon>Bacteria</taxon>
        <taxon>Pseudomonadati</taxon>
        <taxon>Bacteroidota</taxon>
        <taxon>Flavobacteriia</taxon>
        <taxon>Flavobacteriales</taxon>
        <taxon>Weeksellaceae</taxon>
        <taxon>Apibacter</taxon>
    </lineage>
</organism>
<accession>A0A2S8AAM1</accession>
<keyword evidence="15" id="KW-1185">Reference proteome</keyword>
<keyword evidence="6 11" id="KW-0798">TonB box</keyword>
<keyword evidence="5" id="KW-0732">Signal</keyword>
<sequence length="806" mass="91241">MSKIFILLSLTIVIVIQAQNVCNYSLSGKIKDIHSGETIENAEVLVCNTMGQKIYSTFTNEKGEYLISNVCAETYNVIISHLGYVSKTFPLSINKNIIKNYSLEHHEKEIQEVITISKSQKNTKTSIENKISKSQINSYSDTNLGTALTSIAGVNSLSTGNNIVKPVIHGLHSSRVPILNDGIRQEDQQWGIEHAPDIDVNLANSIYIIKSAGALQYAGDAIGGIILVEPKKLTRQDTLLGNILTSNISNGKGGNMSANIEKGFGNGLAFRLQGTYKKLGDLSAPNYNLSNTGISENDFSVQAAYNKDSFGMEIFYSYYGTDTGILKSAHIGNLENLVNAINSKQPLIIEDFTMDIDTPKQKIQHNLAKINTFYNFNLGKLSFTYGYQFNNRKEYDVRRSEFKGKPSLNLDLTTQDFHLDFDHKNIFGFKGKMGVSYIFQKNIPNVDTGISPIIPYYEKNNVGTYWIENYSLTPNLILETGFRYDYQKIDALKFFKKTRWQDLGYDKKYPNLVLKDTGLSYLTNPVLEFYGFAATLGANYKIGASNDIIVNYSLSSRTPNPSELFSDGLHHSAAAIELGDLDLKNEKSNKIMATFRGNLLNYRINLEITTHYNYIKDYINQIPTGVEYSIRGAFPVWKYMQTHAEIYGIDVMADFTINPNIKIATNFSYLRGNDKKNDIALINMPPAKWVNSLLYENKKWMNFFTKLSSISVFRQNHYPDYNFTVNIVNNGIITPTLLDISTPPAAYQIFDFNTGFSLPITYHNKLNISFTIRNIFDTSYRDYLNRLRFYSDEVGRNLILNLQYNF</sequence>
<dbReference type="GO" id="GO:0009279">
    <property type="term" value="C:cell outer membrane"/>
    <property type="evidence" value="ECO:0007669"/>
    <property type="project" value="UniProtKB-SubCell"/>
</dbReference>
<dbReference type="Pfam" id="PF07715">
    <property type="entry name" value="Plug"/>
    <property type="match status" value="1"/>
</dbReference>
<dbReference type="Pfam" id="PF13620">
    <property type="entry name" value="CarboxypepD_reg"/>
    <property type="match status" value="1"/>
</dbReference>